<dbReference type="Proteomes" id="UP000283325">
    <property type="component" value="Unassembled WGS sequence"/>
</dbReference>
<evidence type="ECO:0000256" key="1">
    <source>
        <dbReference type="ARBA" id="ARBA00004496"/>
    </source>
</evidence>
<name>A0A415N5L1_9FIRM</name>
<dbReference type="FunFam" id="3.40.50.880:FF:000004">
    <property type="entry name" value="Homoserine O-succinyltransferase"/>
    <property type="match status" value="1"/>
</dbReference>
<dbReference type="GO" id="GO:0008899">
    <property type="term" value="F:homoserine O-succinyltransferase activity"/>
    <property type="evidence" value="ECO:0007669"/>
    <property type="project" value="UniProtKB-UniRule"/>
</dbReference>
<dbReference type="Pfam" id="PF04204">
    <property type="entry name" value="HTS"/>
    <property type="match status" value="1"/>
</dbReference>
<keyword evidence="5 8" id="KW-0486">Methionine biosynthesis</keyword>
<dbReference type="SUPFAM" id="SSF52317">
    <property type="entry name" value="Class I glutamine amidotransferase-like"/>
    <property type="match status" value="1"/>
</dbReference>
<feature type="binding site" evidence="8">
    <location>
        <position position="192"/>
    </location>
    <ligand>
        <name>substrate</name>
    </ligand>
</feature>
<dbReference type="HAMAP" id="MF_00295">
    <property type="entry name" value="MetA_acyltransf"/>
    <property type="match status" value="1"/>
</dbReference>
<comment type="similarity">
    <text evidence="8">Belongs to the MetA family.</text>
</comment>
<dbReference type="AlphaFoldDB" id="A0A415N5L1"/>
<reference evidence="10 11" key="1">
    <citation type="submission" date="2018-08" db="EMBL/GenBank/DDBJ databases">
        <title>A genome reference for cultivated species of the human gut microbiota.</title>
        <authorList>
            <person name="Zou Y."/>
            <person name="Xue W."/>
            <person name="Luo G."/>
        </authorList>
    </citation>
    <scope>NUCLEOTIDE SEQUENCE [LARGE SCALE GENOMIC DNA]</scope>
    <source>
        <strain evidence="10 11">AF36-1BH</strain>
    </source>
</reference>
<evidence type="ECO:0000256" key="3">
    <source>
        <dbReference type="ARBA" id="ARBA00022605"/>
    </source>
</evidence>
<proteinExistence type="inferred from homology"/>
<dbReference type="GO" id="GO:0019281">
    <property type="term" value="P:L-methionine biosynthetic process from homoserine via O-succinyl-L-homoserine and cystathionine"/>
    <property type="evidence" value="ECO:0007669"/>
    <property type="project" value="InterPro"/>
</dbReference>
<dbReference type="NCBIfam" id="TIGR01001">
    <property type="entry name" value="metA"/>
    <property type="match status" value="1"/>
</dbReference>
<protein>
    <recommendedName>
        <fullName evidence="8">Homoserine O-acetyltransferase</fullName>
        <shortName evidence="8">HAT</shortName>
        <ecNumber evidence="8">2.3.1.31</ecNumber>
    </recommendedName>
    <alternativeName>
        <fullName evidence="8">Homoserine transacetylase</fullName>
        <shortName evidence="8">HTA</shortName>
    </alternativeName>
</protein>
<feature type="binding site" evidence="8">
    <location>
        <position position="249"/>
    </location>
    <ligand>
        <name>substrate</name>
    </ligand>
</feature>
<comment type="pathway">
    <text evidence="8">Amino-acid biosynthesis; L-methionine biosynthesis via de novo pathway; O-acetyl-L-homoserine from L-homoserine: step 1/1.</text>
</comment>
<feature type="site" description="Important for acyl-CoA specificity" evidence="8">
    <location>
        <position position="111"/>
    </location>
</feature>
<organism evidence="10 11">
    <name type="scientific">Dorea formicigenerans</name>
    <dbReference type="NCBI Taxonomy" id="39486"/>
    <lineage>
        <taxon>Bacteria</taxon>
        <taxon>Bacillati</taxon>
        <taxon>Bacillota</taxon>
        <taxon>Clostridia</taxon>
        <taxon>Lachnospirales</taxon>
        <taxon>Lachnospiraceae</taxon>
        <taxon>Dorea</taxon>
    </lineage>
</organism>
<comment type="catalytic activity">
    <reaction evidence="7 8">
        <text>L-homoserine + acetyl-CoA = O-acetyl-L-homoserine + CoA</text>
        <dbReference type="Rhea" id="RHEA:13701"/>
        <dbReference type="ChEBI" id="CHEBI:57287"/>
        <dbReference type="ChEBI" id="CHEBI:57288"/>
        <dbReference type="ChEBI" id="CHEBI:57476"/>
        <dbReference type="ChEBI" id="CHEBI:57716"/>
        <dbReference type="EC" id="2.3.1.31"/>
    </reaction>
</comment>
<dbReference type="InterPro" id="IPR029062">
    <property type="entry name" value="Class_I_gatase-like"/>
</dbReference>
<comment type="function">
    <text evidence="8">Transfers an acetyl group from acetyl-CoA to L-homoserine, forming acetyl-L-homoserine.</text>
</comment>
<evidence type="ECO:0000313" key="10">
    <source>
        <dbReference type="EMBL" id="RHL90694.1"/>
    </source>
</evidence>
<dbReference type="PANTHER" id="PTHR20919:SF0">
    <property type="entry name" value="HOMOSERINE O-SUCCINYLTRANSFERASE"/>
    <property type="match status" value="1"/>
</dbReference>
<keyword evidence="4 8" id="KW-0808">Transferase</keyword>
<dbReference type="GO" id="GO:0004414">
    <property type="term" value="F:homoserine O-acetyltransferase activity"/>
    <property type="evidence" value="ECO:0007669"/>
    <property type="project" value="UniProtKB-EC"/>
</dbReference>
<evidence type="ECO:0000256" key="6">
    <source>
        <dbReference type="ARBA" id="ARBA00023315"/>
    </source>
</evidence>
<feature type="site" description="Important for substrate specificity" evidence="8">
    <location>
        <position position="192"/>
    </location>
</feature>
<dbReference type="PIRSF" id="PIRSF000450">
    <property type="entry name" value="H_ser_succinyltr"/>
    <property type="match status" value="1"/>
</dbReference>
<feature type="active site" description="Acyl-thioester intermediate" evidence="8 9">
    <location>
        <position position="142"/>
    </location>
</feature>
<evidence type="ECO:0000256" key="5">
    <source>
        <dbReference type="ARBA" id="ARBA00023167"/>
    </source>
</evidence>
<dbReference type="PANTHER" id="PTHR20919">
    <property type="entry name" value="HOMOSERINE O-SUCCINYLTRANSFERASE"/>
    <property type="match status" value="1"/>
</dbReference>
<evidence type="ECO:0000256" key="7">
    <source>
        <dbReference type="ARBA" id="ARBA00049043"/>
    </source>
</evidence>
<sequence length="327" mass="38393">MPIRVQNDLPVKEILEKENIFVMDEHRATHQDIRLIKIGLLNLMPLKEDTELQILRSLSNTPLQIDVTFVAVSSHESKNTSSSHLNKFYEKFSDIKDQKFDGFIITGAPVEQIPFEEVDYWKELEEIMEWTKTHVMSTIHLCWGAQAGLYYHYGIQKEQLDHKLFGVFRHRVLNRRIPLVRGFDDVFYAPHSRHTDVPIEKLRADDRITILAESDEAGAFLSMAKDGRQIFVMGHPEYDRMTLDQEYKRDLSKGLPIDMPKNYYPDDNPDNRPLLTWRAQANNLYTNWLNYYVYQVTPYDLDGTPDLEAFTQFQKASLEEDKEYVKN</sequence>
<dbReference type="Gene3D" id="3.40.50.880">
    <property type="match status" value="1"/>
</dbReference>
<dbReference type="InterPro" id="IPR005697">
    <property type="entry name" value="HST_MetA"/>
</dbReference>
<dbReference type="UniPathway" id="UPA00051">
    <property type="reaction ID" value="UER00074"/>
</dbReference>
<gene>
    <name evidence="8" type="primary">metAA</name>
    <name evidence="10" type="ORF">DWZ98_00805</name>
</gene>
<comment type="caution">
    <text evidence="10">The sequence shown here is derived from an EMBL/GenBank/DDBJ whole genome shotgun (WGS) entry which is preliminary data.</text>
</comment>
<feature type="active site" description="Proton acceptor" evidence="8">
    <location>
        <position position="235"/>
    </location>
</feature>
<evidence type="ECO:0000313" key="11">
    <source>
        <dbReference type="Proteomes" id="UP000283325"/>
    </source>
</evidence>
<feature type="active site" evidence="8">
    <location>
        <position position="237"/>
    </location>
</feature>
<dbReference type="CDD" id="cd03131">
    <property type="entry name" value="GATase1_HTS"/>
    <property type="match status" value="1"/>
</dbReference>
<keyword evidence="6 8" id="KW-0012">Acyltransferase</keyword>
<comment type="caution">
    <text evidence="8">Lacks conserved residue(s) required for the propagation of feature annotation.</text>
</comment>
<dbReference type="InterPro" id="IPR033752">
    <property type="entry name" value="MetA_family"/>
</dbReference>
<keyword evidence="2 8" id="KW-0963">Cytoplasm</keyword>
<evidence type="ECO:0000256" key="8">
    <source>
        <dbReference type="HAMAP-Rule" id="MF_00295"/>
    </source>
</evidence>
<dbReference type="GO" id="GO:0005737">
    <property type="term" value="C:cytoplasm"/>
    <property type="evidence" value="ECO:0007669"/>
    <property type="project" value="UniProtKB-SubCell"/>
</dbReference>
<dbReference type="EC" id="2.3.1.31" evidence="8"/>
<dbReference type="RefSeq" id="WP_118426759.1">
    <property type="nucleotide sequence ID" value="NZ_JAQDGW010000001.1"/>
</dbReference>
<evidence type="ECO:0000256" key="4">
    <source>
        <dbReference type="ARBA" id="ARBA00022679"/>
    </source>
</evidence>
<dbReference type="EMBL" id="QRPD01000001">
    <property type="protein sequence ID" value="RHL90694.1"/>
    <property type="molecule type" value="Genomic_DNA"/>
</dbReference>
<feature type="binding site" evidence="8">
    <location>
        <position position="163"/>
    </location>
    <ligand>
        <name>substrate</name>
    </ligand>
</feature>
<keyword evidence="3 8" id="KW-0028">Amino-acid biosynthesis</keyword>
<evidence type="ECO:0000256" key="9">
    <source>
        <dbReference type="PIRSR" id="PIRSR000450-1"/>
    </source>
</evidence>
<comment type="subcellular location">
    <subcellularLocation>
        <location evidence="1 8">Cytoplasm</location>
    </subcellularLocation>
</comment>
<evidence type="ECO:0000256" key="2">
    <source>
        <dbReference type="ARBA" id="ARBA00022490"/>
    </source>
</evidence>
<accession>A0A415N5L1</accession>